<accession>U4L6R7</accession>
<protein>
    <submittedName>
        <fullName evidence="1">Uncharacterized protein</fullName>
    </submittedName>
</protein>
<keyword evidence="2" id="KW-1185">Reference proteome</keyword>
<proteinExistence type="predicted"/>
<evidence type="ECO:0000313" key="1">
    <source>
        <dbReference type="EMBL" id="CCX12170.1"/>
    </source>
</evidence>
<name>U4L6R7_PYROM</name>
<dbReference type="AlphaFoldDB" id="U4L6R7"/>
<organism evidence="1 2">
    <name type="scientific">Pyronema omphalodes (strain CBS 100304)</name>
    <name type="common">Pyronema confluens</name>
    <dbReference type="NCBI Taxonomy" id="1076935"/>
    <lineage>
        <taxon>Eukaryota</taxon>
        <taxon>Fungi</taxon>
        <taxon>Dikarya</taxon>
        <taxon>Ascomycota</taxon>
        <taxon>Pezizomycotina</taxon>
        <taxon>Pezizomycetes</taxon>
        <taxon>Pezizales</taxon>
        <taxon>Pyronemataceae</taxon>
        <taxon>Pyronema</taxon>
    </lineage>
</organism>
<evidence type="ECO:0000313" key="2">
    <source>
        <dbReference type="Proteomes" id="UP000018144"/>
    </source>
</evidence>
<dbReference type="Proteomes" id="UP000018144">
    <property type="component" value="Unassembled WGS sequence"/>
</dbReference>
<dbReference type="EMBL" id="HF935680">
    <property type="protein sequence ID" value="CCX12170.1"/>
    <property type="molecule type" value="Genomic_DNA"/>
</dbReference>
<sequence>MRRLEMYVFELELNRWKGRSEGIVVPKFLRWPGLCGAVQSYLIPHHTILSLGRSNSILPALVLSSGHFYSLKGGLGKPQIGLCFPIRYQSSRGALSKSFFNELVV</sequence>
<gene>
    <name evidence="1" type="ORF">PCON_11764</name>
</gene>
<reference evidence="1 2" key="1">
    <citation type="journal article" date="2013" name="PLoS Genet.">
        <title>The genome and development-dependent transcriptomes of Pyronema confluens: a window into fungal evolution.</title>
        <authorList>
            <person name="Traeger S."/>
            <person name="Altegoer F."/>
            <person name="Freitag M."/>
            <person name="Gabaldon T."/>
            <person name="Kempken F."/>
            <person name="Kumar A."/>
            <person name="Marcet-Houben M."/>
            <person name="Poggeler S."/>
            <person name="Stajich J.E."/>
            <person name="Nowrousian M."/>
        </authorList>
    </citation>
    <scope>NUCLEOTIDE SEQUENCE [LARGE SCALE GENOMIC DNA]</scope>
    <source>
        <strain evidence="2">CBS 100304</strain>
        <tissue evidence="1">Vegetative mycelium</tissue>
    </source>
</reference>